<name>A0A5B7FE47_PORTR</name>
<proteinExistence type="predicted"/>
<organism evidence="1 2">
    <name type="scientific">Portunus trituberculatus</name>
    <name type="common">Swimming crab</name>
    <name type="synonym">Neptunus trituberculatus</name>
    <dbReference type="NCBI Taxonomy" id="210409"/>
    <lineage>
        <taxon>Eukaryota</taxon>
        <taxon>Metazoa</taxon>
        <taxon>Ecdysozoa</taxon>
        <taxon>Arthropoda</taxon>
        <taxon>Crustacea</taxon>
        <taxon>Multicrustacea</taxon>
        <taxon>Malacostraca</taxon>
        <taxon>Eumalacostraca</taxon>
        <taxon>Eucarida</taxon>
        <taxon>Decapoda</taxon>
        <taxon>Pleocyemata</taxon>
        <taxon>Brachyura</taxon>
        <taxon>Eubrachyura</taxon>
        <taxon>Portunoidea</taxon>
        <taxon>Portunidae</taxon>
        <taxon>Portuninae</taxon>
        <taxon>Portunus</taxon>
    </lineage>
</organism>
<evidence type="ECO:0000313" key="1">
    <source>
        <dbReference type="EMBL" id="MPC43328.1"/>
    </source>
</evidence>
<sequence length="126" mass="13686">MELLQRRYGQDATNTGERKAVWTGLRKKCCCVRREGGKEEVGMAYLSLSPLLPGPAQPKPSPSTPVLKVRGKSMYLDMITLNISYHSWPGGAGDDVPPSPCCQAERTQASHVEANIIACGLTPDSR</sequence>
<reference evidence="1 2" key="1">
    <citation type="submission" date="2019-05" db="EMBL/GenBank/DDBJ databases">
        <title>Another draft genome of Portunus trituberculatus and its Hox gene families provides insights of decapod evolution.</title>
        <authorList>
            <person name="Jeong J.-H."/>
            <person name="Song I."/>
            <person name="Kim S."/>
            <person name="Choi T."/>
            <person name="Kim D."/>
            <person name="Ryu S."/>
            <person name="Kim W."/>
        </authorList>
    </citation>
    <scope>NUCLEOTIDE SEQUENCE [LARGE SCALE GENOMIC DNA]</scope>
    <source>
        <tissue evidence="1">Muscle</tissue>
    </source>
</reference>
<protein>
    <submittedName>
        <fullName evidence="1">Uncharacterized protein</fullName>
    </submittedName>
</protein>
<dbReference type="Proteomes" id="UP000324222">
    <property type="component" value="Unassembled WGS sequence"/>
</dbReference>
<dbReference type="EMBL" id="VSRR010005780">
    <property type="protein sequence ID" value="MPC43328.1"/>
    <property type="molecule type" value="Genomic_DNA"/>
</dbReference>
<gene>
    <name evidence="1" type="ORF">E2C01_036972</name>
</gene>
<accession>A0A5B7FE47</accession>
<dbReference type="AlphaFoldDB" id="A0A5B7FE47"/>
<evidence type="ECO:0000313" key="2">
    <source>
        <dbReference type="Proteomes" id="UP000324222"/>
    </source>
</evidence>
<keyword evidence="2" id="KW-1185">Reference proteome</keyword>
<comment type="caution">
    <text evidence="1">The sequence shown here is derived from an EMBL/GenBank/DDBJ whole genome shotgun (WGS) entry which is preliminary data.</text>
</comment>